<evidence type="ECO:0000259" key="2">
    <source>
        <dbReference type="Pfam" id="PF16169"/>
    </source>
</evidence>
<feature type="domain" description="DUF4872" evidence="2">
    <location>
        <begin position="195"/>
        <end position="352"/>
    </location>
</feature>
<proteinExistence type="predicted"/>
<dbReference type="InterPro" id="IPR032369">
    <property type="entry name" value="DUF4872"/>
</dbReference>
<name>A0ABX0D7U1_9MICC</name>
<feature type="domain" description="Butirosin biosynthesis protein H N-terminal" evidence="1">
    <location>
        <begin position="33"/>
        <end position="151"/>
    </location>
</feature>
<accession>A0ABX0D7U1</accession>
<evidence type="ECO:0000259" key="1">
    <source>
        <dbReference type="Pfam" id="PF14399"/>
    </source>
</evidence>
<sequence>MLPAYAPRTAHSHWDSGLWTRVFAASGTINPMTGAPFTEAMLAGLGGGIGFMLFTFEYTEVTTASVVMRFHPGPFVENMLSRSGAAVSIQQTGSARLAQARLDAALETGAPAVVRVVRGQLPWAEAEPWADMDSMDIAVVARDGDAYLVDDGGGRLERISAAALGGARGKRKADKHWQAHVLVDAGRDGGAALTPQVLRGAVAQTMEALLSESAPPGIPAGYAKNFGLAGMRSWAAWLRDTSGKRGWARIFADPDRRAGAMSMLHRQLTGKRYSGPGALRPLYAQFLREAAPLADAGDGVILSRWLEAAGEYPKLGAHWTWLAALIELDAGGDFAAMSETVAALADAEERTARLAMGTLMTGS</sequence>
<dbReference type="Proteomes" id="UP000479226">
    <property type="component" value="Unassembled WGS sequence"/>
</dbReference>
<dbReference type="Pfam" id="PF16169">
    <property type="entry name" value="DUF4872"/>
    <property type="match status" value="1"/>
</dbReference>
<comment type="caution">
    <text evidence="3">The sequence shown here is derived from an EMBL/GenBank/DDBJ whole genome shotgun (WGS) entry which is preliminary data.</text>
</comment>
<dbReference type="EMBL" id="JAAKZI010000007">
    <property type="protein sequence ID" value="NGN82962.1"/>
    <property type="molecule type" value="Genomic_DNA"/>
</dbReference>
<keyword evidence="4" id="KW-1185">Reference proteome</keyword>
<dbReference type="InterPro" id="IPR026935">
    <property type="entry name" value="BtrH_N"/>
</dbReference>
<dbReference type="Pfam" id="PF14399">
    <property type="entry name" value="BtrH_N"/>
    <property type="match status" value="1"/>
</dbReference>
<evidence type="ECO:0000313" key="3">
    <source>
        <dbReference type="EMBL" id="NGN82962.1"/>
    </source>
</evidence>
<dbReference type="RefSeq" id="WP_165181075.1">
    <property type="nucleotide sequence ID" value="NZ_JAAKZI010000007.1"/>
</dbReference>
<evidence type="ECO:0000313" key="4">
    <source>
        <dbReference type="Proteomes" id="UP000479226"/>
    </source>
</evidence>
<organism evidence="3 4">
    <name type="scientific">Arthrobacter silviterrae</name>
    <dbReference type="NCBI Taxonomy" id="2026658"/>
    <lineage>
        <taxon>Bacteria</taxon>
        <taxon>Bacillati</taxon>
        <taxon>Actinomycetota</taxon>
        <taxon>Actinomycetes</taxon>
        <taxon>Micrococcales</taxon>
        <taxon>Micrococcaceae</taxon>
        <taxon>Arthrobacter</taxon>
    </lineage>
</organism>
<protein>
    <submittedName>
        <fullName evidence="3">BtrH N-terminal domain-containing protein</fullName>
    </submittedName>
</protein>
<gene>
    <name evidence="3" type="ORF">G6N77_05720</name>
</gene>
<reference evidence="3 4" key="1">
    <citation type="submission" date="2020-02" db="EMBL/GenBank/DDBJ databases">
        <title>Genome sequence of the type strain DSM 27180 of Arthrobacter silviterrae.</title>
        <authorList>
            <person name="Gao J."/>
            <person name="Sun J."/>
        </authorList>
    </citation>
    <scope>NUCLEOTIDE SEQUENCE [LARGE SCALE GENOMIC DNA]</scope>
    <source>
        <strain evidence="3 4">DSM 27180</strain>
    </source>
</reference>